<dbReference type="PIRSF" id="PIRSF000390">
    <property type="entry name" value="PLP_StrS"/>
    <property type="match status" value="1"/>
</dbReference>
<keyword evidence="2" id="KW-0663">Pyridoxal phosphate</keyword>
<evidence type="ECO:0000256" key="3">
    <source>
        <dbReference type="SAM" id="MobiDB-lite"/>
    </source>
</evidence>
<dbReference type="EMBL" id="JAUSQU010000001">
    <property type="protein sequence ID" value="MDP9843570.1"/>
    <property type="molecule type" value="Genomic_DNA"/>
</dbReference>
<dbReference type="SUPFAM" id="SSF53383">
    <property type="entry name" value="PLP-dependent transferases"/>
    <property type="match status" value="1"/>
</dbReference>
<protein>
    <submittedName>
        <fullName evidence="4">dTDP-4-amino-4,6-dideoxygalactose transaminase</fullName>
    </submittedName>
</protein>
<dbReference type="InterPro" id="IPR015421">
    <property type="entry name" value="PyrdxlP-dep_Trfase_major"/>
</dbReference>
<dbReference type="Proteomes" id="UP001225356">
    <property type="component" value="Unassembled WGS sequence"/>
</dbReference>
<dbReference type="PANTHER" id="PTHR30244:SF34">
    <property type="entry name" value="DTDP-4-AMINO-4,6-DIDEOXYGALACTOSE TRANSAMINASE"/>
    <property type="match status" value="1"/>
</dbReference>
<accession>A0ABT9Q9Y9</accession>
<dbReference type="InterPro" id="IPR000653">
    <property type="entry name" value="DegT/StrS_aminotransferase"/>
</dbReference>
<name>A0ABT9Q9Y9_9ACTN</name>
<dbReference type="RefSeq" id="WP_307557834.1">
    <property type="nucleotide sequence ID" value="NZ_JAUSQU010000001.1"/>
</dbReference>
<gene>
    <name evidence="4" type="ORF">J2853_002781</name>
</gene>
<evidence type="ECO:0000256" key="1">
    <source>
        <dbReference type="ARBA" id="ARBA00001933"/>
    </source>
</evidence>
<dbReference type="InterPro" id="IPR015422">
    <property type="entry name" value="PyrdxlP-dep_Trfase_small"/>
</dbReference>
<evidence type="ECO:0000313" key="5">
    <source>
        <dbReference type="Proteomes" id="UP001225356"/>
    </source>
</evidence>
<sequence length="382" mass="39725">MKLAIDGGTPVRTEPWPSWPPPLSGAQRELVTEVLESGLWGATQGTLCADLAAEFARRSGAPYGVTVANATLGLFAALRGLGVGQGDEVIVPAYTFVASATSVLLAGAVPVIVDVEPADLHLSAGAVEAAVTGRTAAVMPVHLAGSPVDMDPLNAVAVRHGLKVVEDCAQAHGATYHGRPVGGLGDAGVFSFQSSKAMTAGEGGVIVCRDEAVHGAIWSACNVGRRLGGEWYGHPEVGWNLRLTEIQAALLLPWLERLEEEIARREAFVAALDLGDLPVSVLPQPAGTTRDSRHLLMLRVEAPVEREFLLAAMAAEGVPLDGGYPPLGTMAALTDAGARVEPCPAAEEAARSVVWVRQQMLMDDASGPVDLAEALAKVLAAR</sequence>
<comment type="cofactor">
    <cofactor evidence="1">
        <name>pyridoxal 5'-phosphate</name>
        <dbReference type="ChEBI" id="CHEBI:597326"/>
    </cofactor>
</comment>
<organism evidence="4 5">
    <name type="scientific">Streptosporangium lutulentum</name>
    <dbReference type="NCBI Taxonomy" id="1461250"/>
    <lineage>
        <taxon>Bacteria</taxon>
        <taxon>Bacillati</taxon>
        <taxon>Actinomycetota</taxon>
        <taxon>Actinomycetes</taxon>
        <taxon>Streptosporangiales</taxon>
        <taxon>Streptosporangiaceae</taxon>
        <taxon>Streptosporangium</taxon>
    </lineage>
</organism>
<comment type="caution">
    <text evidence="4">The sequence shown here is derived from an EMBL/GenBank/DDBJ whole genome shotgun (WGS) entry which is preliminary data.</text>
</comment>
<dbReference type="Gene3D" id="3.40.640.10">
    <property type="entry name" value="Type I PLP-dependent aspartate aminotransferase-like (Major domain)"/>
    <property type="match status" value="1"/>
</dbReference>
<dbReference type="Gene3D" id="3.90.1150.10">
    <property type="entry name" value="Aspartate Aminotransferase, domain 1"/>
    <property type="match status" value="1"/>
</dbReference>
<dbReference type="CDD" id="cd00616">
    <property type="entry name" value="AHBA_syn"/>
    <property type="match status" value="1"/>
</dbReference>
<dbReference type="PANTHER" id="PTHR30244">
    <property type="entry name" value="TRANSAMINASE"/>
    <property type="match status" value="1"/>
</dbReference>
<proteinExistence type="inferred from homology"/>
<keyword evidence="5" id="KW-1185">Reference proteome</keyword>
<reference evidence="4 5" key="1">
    <citation type="submission" date="2023-07" db="EMBL/GenBank/DDBJ databases">
        <title>Sequencing the genomes of 1000 actinobacteria strains.</title>
        <authorList>
            <person name="Klenk H.-P."/>
        </authorList>
    </citation>
    <scope>NUCLEOTIDE SEQUENCE [LARGE SCALE GENOMIC DNA]</scope>
    <source>
        <strain evidence="4 5">DSM 46740</strain>
    </source>
</reference>
<dbReference type="Pfam" id="PF01041">
    <property type="entry name" value="DegT_DnrJ_EryC1"/>
    <property type="match status" value="1"/>
</dbReference>
<evidence type="ECO:0000256" key="2">
    <source>
        <dbReference type="RuleBase" id="RU004508"/>
    </source>
</evidence>
<evidence type="ECO:0000313" key="4">
    <source>
        <dbReference type="EMBL" id="MDP9843570.1"/>
    </source>
</evidence>
<comment type="similarity">
    <text evidence="2">Belongs to the DegT/DnrJ/EryC1 family.</text>
</comment>
<dbReference type="InterPro" id="IPR015424">
    <property type="entry name" value="PyrdxlP-dep_Trfase"/>
</dbReference>
<feature type="region of interest" description="Disordered" evidence="3">
    <location>
        <begin position="1"/>
        <end position="24"/>
    </location>
</feature>